<proteinExistence type="predicted"/>
<feature type="non-terminal residue" evidence="1">
    <location>
        <position position="1"/>
    </location>
</feature>
<dbReference type="Proteomes" id="UP000199069">
    <property type="component" value="Unassembled WGS sequence"/>
</dbReference>
<dbReference type="AlphaFoldDB" id="A0A0K3CBV2"/>
<reference evidence="1 2" key="1">
    <citation type="submission" date="2015-07" db="EMBL/GenBank/DDBJ databases">
        <authorList>
            <person name="Cajimat M.N.B."/>
            <person name="Milazzo M.L."/>
            <person name="Fulhorst C.F."/>
        </authorList>
    </citation>
    <scope>NUCLEOTIDE SEQUENCE [LARGE SCALE GENOMIC DNA]</scope>
    <source>
        <strain evidence="1">Single colony</strain>
    </source>
</reference>
<name>A0A0K3CBV2_RHOTO</name>
<dbReference type="InterPro" id="IPR032675">
    <property type="entry name" value="LRR_dom_sf"/>
</dbReference>
<dbReference type="EMBL" id="CWKI01000003">
    <property type="protein sequence ID" value="CTR06025.1"/>
    <property type="molecule type" value="Genomic_DNA"/>
</dbReference>
<keyword evidence="2" id="KW-1185">Reference proteome</keyword>
<protein>
    <submittedName>
        <fullName evidence="1">FGENESH: predicted gene_3.337 protein</fullName>
    </submittedName>
</protein>
<dbReference type="SUPFAM" id="SSF52058">
    <property type="entry name" value="L domain-like"/>
    <property type="match status" value="1"/>
</dbReference>
<evidence type="ECO:0000313" key="1">
    <source>
        <dbReference type="EMBL" id="CTR06025.1"/>
    </source>
</evidence>
<evidence type="ECO:0000313" key="2">
    <source>
        <dbReference type="Proteomes" id="UP000199069"/>
    </source>
</evidence>
<gene>
    <name evidence="1" type="primary">FGENESH: predicted gene_3.337</name>
    <name evidence="1" type="ORF">BN2166_0018860</name>
</gene>
<sequence length="859" mass="95601">YWSAFDTTVSYAQKLGDATSQMLNNGVELAQGLLGRPPTPPPAVQPSRWNDLLVDVLKRIFEQLYLAHGNEQAPHSYLFLNKRAFTVAFPIWNAALTVPAHSPDFQDAFFKRISLQDPSDDVLRIYLRSLTLAAPEIYPGLFCRLLGTLAQLTSLTIAGHAKFTTLPPEFLDALKSMKRLSFLGLHDVDFPATSDVDLSCDVPSLRQLDLGGSVTLAPLAGGLGCIKSLTMRSGDLGGQHIPWSTLSRLLLRPKDGFAFDCQPFIDSLREYFVDEVNPPLPLERLELRFPALLDLADVELEGQFCIHDLCRIFEDLGMSKLKSLVLADIKSFGWPEASFALSHVVALELSGTCELYEGLCLNNFLKFLQSFPSLQFLRLCGFRFSSYEPLEDTAATIARLESHELAIYYPHLTAMLFALQSTQVTEVRYRAEQENLEMRWRRAEGEMFKGECWTLVSLPDELLQHVYRHLMDMPSNEYHESKAIRPFALELCLLNKRIFDVAYPIHASRLHVPAGPYMHDAVLHGLLTTPGAAAYVRVLEHSLKSEIARLASHILGDCRNVTSFSILSGDSEKCGDSDEPTAVPTLRELDISSLDLLIVLAPGLASVRSVTLRTYTVGSSAAFPTLRASVRRLFIVPANIPDVVLEYQGESNFVRDLGALILDSVRPFRLFAIVIADRLSKQDAPLALEHVSLRLSGGEYAASSTAAYIGYRDLRSLLEIFSNTSIKSLELSDMHARSCTGLRPAAQLPNISSLTIQGRYSLVETAEQDAFLSFLRQFPALTTLHLRLLLSPFQSRGPVALVRAAANSAELVQLHRKGIGMSNVTAWTVECDGRKVRMWRETGGTLEWTWSHAEYRLAE</sequence>
<accession>A0A0K3CBV2</accession>
<organism evidence="1 2">
    <name type="scientific">Rhodotorula toruloides</name>
    <name type="common">Yeast</name>
    <name type="synonym">Rhodosporidium toruloides</name>
    <dbReference type="NCBI Taxonomy" id="5286"/>
    <lineage>
        <taxon>Eukaryota</taxon>
        <taxon>Fungi</taxon>
        <taxon>Dikarya</taxon>
        <taxon>Basidiomycota</taxon>
        <taxon>Pucciniomycotina</taxon>
        <taxon>Microbotryomycetes</taxon>
        <taxon>Sporidiobolales</taxon>
        <taxon>Sporidiobolaceae</taxon>
        <taxon>Rhodotorula</taxon>
    </lineage>
</organism>
<dbReference type="Gene3D" id="3.80.10.10">
    <property type="entry name" value="Ribonuclease Inhibitor"/>
    <property type="match status" value="1"/>
</dbReference>